<feature type="domain" description="Ketoreductase" evidence="2">
    <location>
        <begin position="15"/>
        <end position="200"/>
    </location>
</feature>
<dbReference type="InterPro" id="IPR036291">
    <property type="entry name" value="NAD(P)-bd_dom_sf"/>
</dbReference>
<dbReference type="SMART" id="SM00822">
    <property type="entry name" value="PKS_KR"/>
    <property type="match status" value="1"/>
</dbReference>
<evidence type="ECO:0000313" key="3">
    <source>
        <dbReference type="Ensembl" id="ENSDLAP00005024144.1"/>
    </source>
</evidence>
<evidence type="ECO:0000313" key="4">
    <source>
        <dbReference type="Proteomes" id="UP000694389"/>
    </source>
</evidence>
<name>A0A8C4EW18_DICLA</name>
<dbReference type="InterPro" id="IPR002347">
    <property type="entry name" value="SDR_fam"/>
</dbReference>
<dbReference type="InterPro" id="IPR057326">
    <property type="entry name" value="KR_dom"/>
</dbReference>
<keyword evidence="4" id="KW-1185">Reference proteome</keyword>
<dbReference type="GeneTree" id="ENSGT00940000164473"/>
<dbReference type="AlphaFoldDB" id="A0A8C4EW18"/>
<organism evidence="3 4">
    <name type="scientific">Dicentrarchus labrax</name>
    <name type="common">European seabass</name>
    <name type="synonym">Morone labrax</name>
    <dbReference type="NCBI Taxonomy" id="13489"/>
    <lineage>
        <taxon>Eukaryota</taxon>
        <taxon>Metazoa</taxon>
        <taxon>Chordata</taxon>
        <taxon>Craniata</taxon>
        <taxon>Vertebrata</taxon>
        <taxon>Euteleostomi</taxon>
        <taxon>Actinopterygii</taxon>
        <taxon>Neopterygii</taxon>
        <taxon>Teleostei</taxon>
        <taxon>Neoteleostei</taxon>
        <taxon>Acanthomorphata</taxon>
        <taxon>Eupercaria</taxon>
        <taxon>Moronidae</taxon>
        <taxon>Dicentrarchus</taxon>
    </lineage>
</organism>
<accession>A0A8C4EW18</accession>
<dbReference type="Ensembl" id="ENSDLAT00005025818.2">
    <property type="protein sequence ID" value="ENSDLAP00005024144.1"/>
    <property type="gene ID" value="ENSDLAG00005011038.2"/>
</dbReference>
<evidence type="ECO:0000256" key="1">
    <source>
        <dbReference type="ARBA" id="ARBA00023002"/>
    </source>
</evidence>
<dbReference type="GO" id="GO:0006629">
    <property type="term" value="P:lipid metabolic process"/>
    <property type="evidence" value="ECO:0007669"/>
    <property type="project" value="UniProtKB-ARBA"/>
</dbReference>
<keyword evidence="1" id="KW-0560">Oxidoreductase</keyword>
<sequence length="266" mass="28474">MAADDSFKVSSLKGKVALITGASSGIGAGTSVLFAKLGAVLALNGRDVENLNKISKQCTDCGAAEPLLVPGDLTDEETVKKTVEHTIAHFGRLDVLVNSAGILAMGSIETTDLAQYDKVMNINVRSVYHLTQLCVPHLIKTKGSIVNVSSINGQRSFPGVLAYCMSKSAIDQFTRCIALELACKQVRVNSVCHPKPFLLCNIHKKILFYLSHHQFLAKCKQTHALGRPGEVEEVAQSIAFLASDAASFITGVNLPIDGGRHAMCPR</sequence>
<gene>
    <name evidence="3" type="primary">zgc:101858</name>
</gene>
<dbReference type="GO" id="GO:0016491">
    <property type="term" value="F:oxidoreductase activity"/>
    <property type="evidence" value="ECO:0007669"/>
    <property type="project" value="UniProtKB-KW"/>
</dbReference>
<proteinExistence type="predicted"/>
<dbReference type="Pfam" id="PF13561">
    <property type="entry name" value="adh_short_C2"/>
    <property type="match status" value="1"/>
</dbReference>
<dbReference type="PANTHER" id="PTHR43975:SF2">
    <property type="entry name" value="EG:BACR7A4.14 PROTEIN-RELATED"/>
    <property type="match status" value="1"/>
</dbReference>
<dbReference type="PANTHER" id="PTHR43975">
    <property type="entry name" value="ZGC:101858"/>
    <property type="match status" value="1"/>
</dbReference>
<dbReference type="InterPro" id="IPR020904">
    <property type="entry name" value="Sc_DH/Rdtase_CS"/>
</dbReference>
<dbReference type="PROSITE" id="PS00061">
    <property type="entry name" value="ADH_SHORT"/>
    <property type="match status" value="1"/>
</dbReference>
<dbReference type="PRINTS" id="PR00081">
    <property type="entry name" value="GDHRDH"/>
</dbReference>
<reference evidence="3" key="2">
    <citation type="submission" date="2025-09" db="UniProtKB">
        <authorList>
            <consortium name="Ensembl"/>
        </authorList>
    </citation>
    <scope>IDENTIFICATION</scope>
</reference>
<protein>
    <recommendedName>
        <fullName evidence="2">Ketoreductase domain-containing protein</fullName>
    </recommendedName>
</protein>
<dbReference type="SUPFAM" id="SSF51735">
    <property type="entry name" value="NAD(P)-binding Rossmann-fold domains"/>
    <property type="match status" value="1"/>
</dbReference>
<dbReference type="PRINTS" id="PR00080">
    <property type="entry name" value="SDRFAMILY"/>
</dbReference>
<evidence type="ECO:0000259" key="2">
    <source>
        <dbReference type="SMART" id="SM00822"/>
    </source>
</evidence>
<dbReference type="Proteomes" id="UP000694389">
    <property type="component" value="Unassembled WGS sequence"/>
</dbReference>
<dbReference type="Gene3D" id="3.40.50.720">
    <property type="entry name" value="NAD(P)-binding Rossmann-like Domain"/>
    <property type="match status" value="1"/>
</dbReference>
<reference evidence="3" key="1">
    <citation type="submission" date="2025-08" db="UniProtKB">
        <authorList>
            <consortium name="Ensembl"/>
        </authorList>
    </citation>
    <scope>IDENTIFICATION</scope>
</reference>
<dbReference type="FunFam" id="3.40.50.720:FF:000084">
    <property type="entry name" value="Short-chain dehydrogenase reductase"/>
    <property type="match status" value="1"/>
</dbReference>